<protein>
    <submittedName>
        <fullName evidence="3">Uncharacterized protein</fullName>
    </submittedName>
</protein>
<reference evidence="3 4" key="1">
    <citation type="submission" date="2022-05" db="EMBL/GenBank/DDBJ databases">
        <authorList>
            <consortium name="Genoscope - CEA"/>
            <person name="William W."/>
        </authorList>
    </citation>
    <scope>NUCLEOTIDE SEQUENCE [LARGE SCALE GENOMIC DNA]</scope>
</reference>
<evidence type="ECO:0000313" key="3">
    <source>
        <dbReference type="EMBL" id="CAH3186539.1"/>
    </source>
</evidence>
<keyword evidence="2" id="KW-0472">Membrane</keyword>
<dbReference type="EMBL" id="CALNXI010002344">
    <property type="protein sequence ID" value="CAH3186539.1"/>
    <property type="molecule type" value="Genomic_DNA"/>
</dbReference>
<keyword evidence="4" id="KW-1185">Reference proteome</keyword>
<evidence type="ECO:0000256" key="1">
    <source>
        <dbReference type="SAM" id="MobiDB-lite"/>
    </source>
</evidence>
<accession>A0ABN8S6J2</accession>
<keyword evidence="2" id="KW-0812">Transmembrane</keyword>
<evidence type="ECO:0000256" key="2">
    <source>
        <dbReference type="SAM" id="Phobius"/>
    </source>
</evidence>
<feature type="compositionally biased region" description="Polar residues" evidence="1">
    <location>
        <begin position="247"/>
        <end position="258"/>
    </location>
</feature>
<feature type="transmembrane region" description="Helical" evidence="2">
    <location>
        <begin position="124"/>
        <end position="150"/>
    </location>
</feature>
<feature type="transmembrane region" description="Helical" evidence="2">
    <location>
        <begin position="44"/>
        <end position="63"/>
    </location>
</feature>
<evidence type="ECO:0000313" key="4">
    <source>
        <dbReference type="Proteomes" id="UP001159427"/>
    </source>
</evidence>
<feature type="transmembrane region" description="Helical" evidence="2">
    <location>
        <begin position="12"/>
        <end position="32"/>
    </location>
</feature>
<gene>
    <name evidence="3" type="ORF">PEVE_00016954</name>
</gene>
<proteinExistence type="predicted"/>
<name>A0ABN8S6J2_9CNID</name>
<organism evidence="3 4">
    <name type="scientific">Porites evermanni</name>
    <dbReference type="NCBI Taxonomy" id="104178"/>
    <lineage>
        <taxon>Eukaryota</taxon>
        <taxon>Metazoa</taxon>
        <taxon>Cnidaria</taxon>
        <taxon>Anthozoa</taxon>
        <taxon>Hexacorallia</taxon>
        <taxon>Scleractinia</taxon>
        <taxon>Fungiina</taxon>
        <taxon>Poritidae</taxon>
        <taxon>Porites</taxon>
    </lineage>
</organism>
<sequence>MAENSANTAKMARFLAITQILTGVLLLCFGIADRLVPGGTIRYGHFGVFFGIWTCITGALGIPGSGRERTNIRNAFAALFIGFSNISAGFGAVIIIVYSILITLNDADNDDFESDNRYHQRKVVISAFMLILGIATFVIGMWAAMCTCLLKPCCQQPQEEQSMCSNNPTDGYLISQLNGGDPVATSIQLGSAGTAPQGSHQPVVLVPVSGASPCQHEIVQVASSEGMATSNPQEQFQSHLVRISPSEAMSSTDSSPQESEIPCSFKHGGYALPKHEENQVDV</sequence>
<dbReference type="Proteomes" id="UP001159427">
    <property type="component" value="Unassembled WGS sequence"/>
</dbReference>
<feature type="region of interest" description="Disordered" evidence="1">
    <location>
        <begin position="245"/>
        <end position="282"/>
    </location>
</feature>
<keyword evidence="2" id="KW-1133">Transmembrane helix</keyword>
<feature type="transmembrane region" description="Helical" evidence="2">
    <location>
        <begin position="75"/>
        <end position="104"/>
    </location>
</feature>
<feature type="compositionally biased region" description="Basic and acidic residues" evidence="1">
    <location>
        <begin position="273"/>
        <end position="282"/>
    </location>
</feature>
<comment type="caution">
    <text evidence="3">The sequence shown here is derived from an EMBL/GenBank/DDBJ whole genome shotgun (WGS) entry which is preliminary data.</text>
</comment>